<dbReference type="STRING" id="555512.SAMN04487993_1008133"/>
<keyword evidence="1" id="KW-0472">Membrane</keyword>
<organism evidence="2 3">
    <name type="scientific">Salipiger marinus</name>
    <dbReference type="NCBI Taxonomy" id="555512"/>
    <lineage>
        <taxon>Bacteria</taxon>
        <taxon>Pseudomonadati</taxon>
        <taxon>Pseudomonadota</taxon>
        <taxon>Alphaproteobacteria</taxon>
        <taxon>Rhodobacterales</taxon>
        <taxon>Roseobacteraceae</taxon>
        <taxon>Salipiger</taxon>
    </lineage>
</organism>
<proteinExistence type="predicted"/>
<accession>A0A1G8MLB2</accession>
<reference evidence="2 3" key="1">
    <citation type="submission" date="2016-10" db="EMBL/GenBank/DDBJ databases">
        <authorList>
            <person name="de Groot N.N."/>
        </authorList>
    </citation>
    <scope>NUCLEOTIDE SEQUENCE [LARGE SCALE GENOMIC DNA]</scope>
    <source>
        <strain evidence="2 3">DSM 26424</strain>
    </source>
</reference>
<sequence length="153" mass="16685">MTHPRKLTGWHVLAIFTAAFGTIIAVNLTLAWNAIATFPGLEVPNSYIASQTFDARRAAQTALGWTAHAEAGDGRVILRLTDATGAPLHPADLRVTIGRSTSVRDDSEPAFLFDGRQFVADLSLAPGHWNFWVKATAPDGTPFEQRLETFVRN</sequence>
<dbReference type="Proteomes" id="UP000199093">
    <property type="component" value="Unassembled WGS sequence"/>
</dbReference>
<name>A0A1G8MLB2_9RHOB</name>
<dbReference type="InterPro" id="IPR018037">
    <property type="entry name" value="FixH_proteobacterial"/>
</dbReference>
<dbReference type="OrthoDB" id="1495896at2"/>
<dbReference type="Pfam" id="PF05751">
    <property type="entry name" value="FixH"/>
    <property type="match status" value="1"/>
</dbReference>
<dbReference type="RefSeq" id="WP_089846849.1">
    <property type="nucleotide sequence ID" value="NZ_FNEJ01000008.1"/>
</dbReference>
<gene>
    <name evidence="2" type="ORF">SAMN04487993_1008133</name>
</gene>
<dbReference type="PIRSF" id="PIRSF011386">
    <property type="entry name" value="FixH"/>
    <property type="match status" value="1"/>
</dbReference>
<keyword evidence="1" id="KW-1133">Transmembrane helix</keyword>
<feature type="transmembrane region" description="Helical" evidence="1">
    <location>
        <begin position="12"/>
        <end position="35"/>
    </location>
</feature>
<protein>
    <submittedName>
        <fullName evidence="2">Nitrogen fixation protein FixH</fullName>
    </submittedName>
</protein>
<keyword evidence="1" id="KW-0812">Transmembrane</keyword>
<dbReference type="InterPro" id="IPR008620">
    <property type="entry name" value="FixH"/>
</dbReference>
<evidence type="ECO:0000313" key="3">
    <source>
        <dbReference type="Proteomes" id="UP000199093"/>
    </source>
</evidence>
<keyword evidence="3" id="KW-1185">Reference proteome</keyword>
<dbReference type="EMBL" id="FNEJ01000008">
    <property type="protein sequence ID" value="SDI68808.1"/>
    <property type="molecule type" value="Genomic_DNA"/>
</dbReference>
<dbReference type="AlphaFoldDB" id="A0A1G8MLB2"/>
<evidence type="ECO:0000256" key="1">
    <source>
        <dbReference type="SAM" id="Phobius"/>
    </source>
</evidence>
<evidence type="ECO:0000313" key="2">
    <source>
        <dbReference type="EMBL" id="SDI68808.1"/>
    </source>
</evidence>